<keyword evidence="1" id="KW-0472">Membrane</keyword>
<reference evidence="3" key="2">
    <citation type="submission" date="2021-04" db="EMBL/GenBank/DDBJ databases">
        <authorList>
            <person name="Gilroy R."/>
        </authorList>
    </citation>
    <scope>NUCLEOTIDE SEQUENCE</scope>
    <source>
        <strain evidence="3">2239</strain>
    </source>
</reference>
<dbReference type="Proteomes" id="UP000824193">
    <property type="component" value="Unassembled WGS sequence"/>
</dbReference>
<evidence type="ECO:0000256" key="1">
    <source>
        <dbReference type="SAM" id="Phobius"/>
    </source>
</evidence>
<dbReference type="PANTHER" id="PTHR34978:SF3">
    <property type="entry name" value="SLR0241 PROTEIN"/>
    <property type="match status" value="1"/>
</dbReference>
<gene>
    <name evidence="3" type="ORF">H9865_06370</name>
</gene>
<reference evidence="3" key="1">
    <citation type="journal article" date="2021" name="PeerJ">
        <title>Extensive microbial diversity within the chicken gut microbiome revealed by metagenomics and culture.</title>
        <authorList>
            <person name="Gilroy R."/>
            <person name="Ravi A."/>
            <person name="Getino M."/>
            <person name="Pursley I."/>
            <person name="Horton D.L."/>
            <person name="Alikhan N.F."/>
            <person name="Baker D."/>
            <person name="Gharbi K."/>
            <person name="Hall N."/>
            <person name="Watson M."/>
            <person name="Adriaenssens E.M."/>
            <person name="Foster-Nyarko E."/>
            <person name="Jarju S."/>
            <person name="Secka A."/>
            <person name="Antonio M."/>
            <person name="Oren A."/>
            <person name="Chaudhuri R.R."/>
            <person name="La Ragione R."/>
            <person name="Hildebrand F."/>
            <person name="Pallen M.J."/>
        </authorList>
    </citation>
    <scope>NUCLEOTIDE SEQUENCE</scope>
    <source>
        <strain evidence="3">2239</strain>
    </source>
</reference>
<dbReference type="CDD" id="cd07341">
    <property type="entry name" value="M56_BlaR1_MecR1_like"/>
    <property type="match status" value="1"/>
</dbReference>
<name>A0A9D2ADK7_9FIRM</name>
<dbReference type="AlphaFoldDB" id="A0A9D2ADK7"/>
<proteinExistence type="predicted"/>
<feature type="transmembrane region" description="Helical" evidence="1">
    <location>
        <begin position="102"/>
        <end position="127"/>
    </location>
</feature>
<dbReference type="InterPro" id="IPR052173">
    <property type="entry name" value="Beta-lactam_resp_regulator"/>
</dbReference>
<dbReference type="Pfam" id="PF05569">
    <property type="entry name" value="Peptidase_M56"/>
    <property type="match status" value="1"/>
</dbReference>
<feature type="domain" description="Peptidase M56" evidence="2">
    <location>
        <begin position="7"/>
        <end position="285"/>
    </location>
</feature>
<dbReference type="EMBL" id="DXFW01000019">
    <property type="protein sequence ID" value="HIX05709.1"/>
    <property type="molecule type" value="Genomic_DNA"/>
</dbReference>
<feature type="transmembrane region" description="Helical" evidence="1">
    <location>
        <begin position="6"/>
        <end position="24"/>
    </location>
</feature>
<protein>
    <submittedName>
        <fullName evidence="3">M56 family metallopeptidase</fullName>
    </submittedName>
</protein>
<sequence length="586" mass="64941">MDLFLSTLNMSIASSFLFLLVLLLRRVLRGAGSTGFLYMLWLPLLFRMLVPYTLPSPASLFNLFSKNLATPGGMLISVEYFDPYQPVLQNVSGGEGLFTKQLLAVLAGVWGAVALALAAWVLVRYFALRQKLARGRSADLTALQPVFDRAAGGRRTPVVYSAAVSSPLVFGFFHPKVVLPAEMLDRREGTECILLHELIHVRRKDHIVIQLFTAAAILHWFNPLAWLARRLMVKDMEAACDARVLELLEPSRRVEYAQTLLDWADSRRHSMQYANFGQNDTKKRILNALNWKQLPRWAQTVLAVVICGVFACTLTNPVLAEGHYLPVSSPFVGDDQRENFRAAAARLIGALEAGDAAQLAALASMDPAYYEPVYAPFGGVRLQVKDAQLYCNSSRSAEVYLTVDVKEGGGIYSEGEGTLVARLTQTGYRAEPFVACLMPQKKYEDIRLLEDENEAVRLAVRLARNLQSSEAGAGFDAGGLPPVTVARVCMESAEQDKGEKPPFSKERMAQLAKEYFAIEGFFCDDPAVYDAASGTYFFDPGEELAYYPVEFTQTEDGQTTVSVESYRDPMSAFPQTQLQCRLTKVA</sequence>
<keyword evidence="1" id="KW-1133">Transmembrane helix</keyword>
<keyword evidence="1" id="KW-0812">Transmembrane</keyword>
<evidence type="ECO:0000313" key="3">
    <source>
        <dbReference type="EMBL" id="HIX05709.1"/>
    </source>
</evidence>
<dbReference type="InterPro" id="IPR008756">
    <property type="entry name" value="Peptidase_M56"/>
</dbReference>
<evidence type="ECO:0000259" key="2">
    <source>
        <dbReference type="Pfam" id="PF05569"/>
    </source>
</evidence>
<organism evidence="3 4">
    <name type="scientific">Candidatus Allofournierella pullicola</name>
    <dbReference type="NCBI Taxonomy" id="2838596"/>
    <lineage>
        <taxon>Bacteria</taxon>
        <taxon>Bacillati</taxon>
        <taxon>Bacillota</taxon>
        <taxon>Clostridia</taxon>
        <taxon>Eubacteriales</taxon>
        <taxon>Oscillospiraceae</taxon>
        <taxon>Allofournierella</taxon>
    </lineage>
</organism>
<feature type="transmembrane region" description="Helical" evidence="1">
    <location>
        <begin position="36"/>
        <end position="54"/>
    </location>
</feature>
<accession>A0A9D2ADK7</accession>
<feature type="transmembrane region" description="Helical" evidence="1">
    <location>
        <begin position="207"/>
        <end position="228"/>
    </location>
</feature>
<comment type="caution">
    <text evidence="3">The sequence shown here is derived from an EMBL/GenBank/DDBJ whole genome shotgun (WGS) entry which is preliminary data.</text>
</comment>
<dbReference type="PANTHER" id="PTHR34978">
    <property type="entry name" value="POSSIBLE SENSOR-TRANSDUCER PROTEIN BLAR"/>
    <property type="match status" value="1"/>
</dbReference>
<evidence type="ECO:0000313" key="4">
    <source>
        <dbReference type="Proteomes" id="UP000824193"/>
    </source>
</evidence>